<feature type="active site" description="Proton acceptor" evidence="12 14">
    <location>
        <position position="325"/>
    </location>
</feature>
<feature type="binding site" evidence="12 16">
    <location>
        <position position="418"/>
    </location>
    <ligand>
        <name>substrate</name>
    </ligand>
</feature>
<dbReference type="InterPro" id="IPR022695">
    <property type="entry name" value="Histidinol_DH_monofunct"/>
</dbReference>
<evidence type="ECO:0000313" key="20">
    <source>
        <dbReference type="Proteomes" id="UP000195772"/>
    </source>
</evidence>
<evidence type="ECO:0000256" key="2">
    <source>
        <dbReference type="ARBA" id="ARBA00004940"/>
    </source>
</evidence>
<dbReference type="PIRSF" id="PIRSF000099">
    <property type="entry name" value="Histidinol_dh"/>
    <property type="match status" value="1"/>
</dbReference>
<feature type="binding site" evidence="12 17">
    <location>
        <position position="359"/>
    </location>
    <ligand>
        <name>Zn(2+)</name>
        <dbReference type="ChEBI" id="CHEBI:29105"/>
    </ligand>
</feature>
<evidence type="ECO:0000256" key="11">
    <source>
        <dbReference type="ARBA" id="ARBA00049489"/>
    </source>
</evidence>
<dbReference type="SUPFAM" id="SSF53720">
    <property type="entry name" value="ALDH-like"/>
    <property type="match status" value="1"/>
</dbReference>
<feature type="binding site" evidence="12 16">
    <location>
        <position position="236"/>
    </location>
    <ligand>
        <name>substrate</name>
    </ligand>
</feature>
<evidence type="ECO:0000256" key="12">
    <source>
        <dbReference type="HAMAP-Rule" id="MF_01024"/>
    </source>
</evidence>
<dbReference type="FunFam" id="1.20.5.1300:FF:000002">
    <property type="entry name" value="Histidinol dehydrogenase, chloroplastic"/>
    <property type="match status" value="1"/>
</dbReference>
<sequence length="431" mass="46296">MEMLKIHNNPPRREWPALTARCTRQEGEITERVAAILSQVRTGGDKALRDLVARIEGYVPERFEVSRRQRTEAAKAVPQRLKTALAIAKSNIEAFHRAQLPPQVDIEVMPGVRCVQRAVAIGRVGLYIPGGNAPLFSTVLMLALPARIAGCGEVVLCTPAGRGGKIAPEVLFAADLCGVDRIFAVGGAQAVAAMAYGTESIPHVEKIFGPGNRYVTRAKQLVSAEAVAVDLPAGPSEVMVLADNSARVEFVAADLLSQAEHGDDSQAILVCRTERFARQVTRAVEEQIRYLSRGEAIRNSLANSRIVLFDEEYKQIAFANAYAPEHLIVSMRDAWGIAAKITAAGSVFIGNYSPESAGDYASGTNHTLPTGGWARACSGVNVDSFMRKITFQELTRDGLDALAPAITAMAEAEGLDAHANAVRVRMKGGIL</sequence>
<dbReference type="AlphaFoldDB" id="A0A1Y3QU88"/>
<gene>
    <name evidence="12" type="primary">hisD</name>
    <name evidence="19" type="ORF">B5G41_11470</name>
</gene>
<dbReference type="PANTHER" id="PTHR21256:SF2">
    <property type="entry name" value="HISTIDINE BIOSYNTHESIS TRIFUNCTIONAL PROTEIN"/>
    <property type="match status" value="1"/>
</dbReference>
<dbReference type="InterPro" id="IPR001692">
    <property type="entry name" value="Histidinol_DH_CS"/>
</dbReference>
<evidence type="ECO:0000256" key="13">
    <source>
        <dbReference type="PIRNR" id="PIRNR000099"/>
    </source>
</evidence>
<dbReference type="Gene3D" id="3.40.50.1980">
    <property type="entry name" value="Nitrogenase molybdenum iron protein domain"/>
    <property type="match status" value="2"/>
</dbReference>
<feature type="binding site" evidence="12 16">
    <location>
        <position position="413"/>
    </location>
    <ligand>
        <name>substrate</name>
    </ligand>
</feature>
<feature type="active site" description="Proton acceptor" evidence="12 14">
    <location>
        <position position="326"/>
    </location>
</feature>
<dbReference type="RefSeq" id="WP_087403025.1">
    <property type="nucleotide sequence ID" value="NZ_NFHB01000007.1"/>
</dbReference>
<comment type="cofactor">
    <cofactor evidence="12 17">
        <name>Zn(2+)</name>
        <dbReference type="ChEBI" id="CHEBI:29105"/>
    </cofactor>
    <text evidence="12 17">Binds 1 zinc ion per subunit.</text>
</comment>
<evidence type="ECO:0000256" key="4">
    <source>
        <dbReference type="ARBA" id="ARBA00012965"/>
    </source>
</evidence>
<accession>A0A1Y3QU88</accession>
<dbReference type="FunFam" id="3.40.50.1980:FF:000002">
    <property type="entry name" value="Histidinol dehydrogenase, chloroplastic"/>
    <property type="match status" value="1"/>
</dbReference>
<comment type="caution">
    <text evidence="19">The sequence shown here is derived from an EMBL/GenBank/DDBJ whole genome shotgun (WGS) entry which is preliminary data.</text>
</comment>
<evidence type="ECO:0000256" key="3">
    <source>
        <dbReference type="ARBA" id="ARBA00010178"/>
    </source>
</evidence>
<keyword evidence="10 12" id="KW-0368">Histidine biosynthesis</keyword>
<evidence type="ECO:0000256" key="17">
    <source>
        <dbReference type="PIRSR" id="PIRSR000099-4"/>
    </source>
</evidence>
<evidence type="ECO:0000256" key="15">
    <source>
        <dbReference type="PIRSR" id="PIRSR000099-2"/>
    </source>
</evidence>
<feature type="binding site" evidence="12 17">
    <location>
        <position position="258"/>
    </location>
    <ligand>
        <name>Zn(2+)</name>
        <dbReference type="ChEBI" id="CHEBI:29105"/>
    </ligand>
</feature>
<reference evidence="20" key="1">
    <citation type="submission" date="2017-04" db="EMBL/GenBank/DDBJ databases">
        <title>Function of individual gut microbiota members based on whole genome sequencing of pure cultures obtained from chicken caecum.</title>
        <authorList>
            <person name="Medvecky M."/>
            <person name="Cejkova D."/>
            <person name="Polansky O."/>
            <person name="Karasova D."/>
            <person name="Kubasova T."/>
            <person name="Cizek A."/>
            <person name="Rychlik I."/>
        </authorList>
    </citation>
    <scope>NUCLEOTIDE SEQUENCE [LARGE SCALE GENOMIC DNA]</scope>
    <source>
        <strain evidence="20">An90</strain>
    </source>
</reference>
<evidence type="ECO:0000256" key="18">
    <source>
        <dbReference type="RuleBase" id="RU004175"/>
    </source>
</evidence>
<dbReference type="CDD" id="cd06572">
    <property type="entry name" value="Histidinol_dh"/>
    <property type="match status" value="1"/>
</dbReference>
<feature type="binding site" evidence="12 15">
    <location>
        <position position="127"/>
    </location>
    <ligand>
        <name>NAD(+)</name>
        <dbReference type="ChEBI" id="CHEBI:57540"/>
    </ligand>
</feature>
<dbReference type="OrthoDB" id="9805269at2"/>
<evidence type="ECO:0000256" key="16">
    <source>
        <dbReference type="PIRSR" id="PIRSR000099-3"/>
    </source>
</evidence>
<dbReference type="UniPathway" id="UPA00031">
    <property type="reaction ID" value="UER00014"/>
</dbReference>
<dbReference type="GO" id="GO:0005829">
    <property type="term" value="C:cytosol"/>
    <property type="evidence" value="ECO:0007669"/>
    <property type="project" value="TreeGrafter"/>
</dbReference>
<comment type="pathway">
    <text evidence="2 12">Amino-acid biosynthesis; L-histidine biosynthesis; L-histidine from 5-phospho-alpha-D-ribose 1-diphosphate: step 9/9.</text>
</comment>
<evidence type="ECO:0000256" key="6">
    <source>
        <dbReference type="ARBA" id="ARBA00022723"/>
    </source>
</evidence>
<keyword evidence="5 12" id="KW-0028">Amino-acid biosynthesis</keyword>
<dbReference type="GO" id="GO:0004399">
    <property type="term" value="F:histidinol dehydrogenase activity"/>
    <property type="evidence" value="ECO:0007669"/>
    <property type="project" value="UniProtKB-UniRule"/>
</dbReference>
<evidence type="ECO:0000256" key="9">
    <source>
        <dbReference type="ARBA" id="ARBA00023027"/>
    </source>
</evidence>
<feature type="binding site" evidence="12 15">
    <location>
        <position position="189"/>
    </location>
    <ligand>
        <name>NAD(+)</name>
        <dbReference type="ChEBI" id="CHEBI:57540"/>
    </ligand>
</feature>
<keyword evidence="9 12" id="KW-0520">NAD</keyword>
<dbReference type="PANTHER" id="PTHR21256">
    <property type="entry name" value="HISTIDINOL DEHYDROGENASE HDH"/>
    <property type="match status" value="1"/>
</dbReference>
<feature type="binding site" evidence="12 16">
    <location>
        <position position="359"/>
    </location>
    <ligand>
        <name>substrate</name>
    </ligand>
</feature>
<name>A0A1Y3QU88_9BACT</name>
<keyword evidence="6 12" id="KW-0479">Metal-binding</keyword>
<dbReference type="GO" id="GO:0000105">
    <property type="term" value="P:L-histidine biosynthetic process"/>
    <property type="evidence" value="ECO:0007669"/>
    <property type="project" value="UniProtKB-UniRule"/>
</dbReference>
<feature type="binding site" evidence="12 16">
    <location>
        <position position="326"/>
    </location>
    <ligand>
        <name>substrate</name>
    </ligand>
</feature>
<proteinExistence type="inferred from homology"/>
<organism evidence="19 20">
    <name type="scientific">Alistipes onderdonkii</name>
    <dbReference type="NCBI Taxonomy" id="328813"/>
    <lineage>
        <taxon>Bacteria</taxon>
        <taxon>Pseudomonadati</taxon>
        <taxon>Bacteroidota</taxon>
        <taxon>Bacteroidia</taxon>
        <taxon>Bacteroidales</taxon>
        <taxon>Rikenellaceae</taxon>
        <taxon>Alistipes</taxon>
    </lineage>
</organism>
<keyword evidence="8 12" id="KW-0560">Oxidoreductase</keyword>
<dbReference type="NCBIfam" id="TIGR00069">
    <property type="entry name" value="hisD"/>
    <property type="match status" value="1"/>
</dbReference>
<evidence type="ECO:0000256" key="14">
    <source>
        <dbReference type="PIRSR" id="PIRSR000099-1"/>
    </source>
</evidence>
<dbReference type="GO" id="GO:0051287">
    <property type="term" value="F:NAD binding"/>
    <property type="evidence" value="ECO:0007669"/>
    <property type="project" value="InterPro"/>
</dbReference>
<dbReference type="InterPro" id="IPR016161">
    <property type="entry name" value="Ald_DH/histidinol_DH"/>
</dbReference>
<feature type="binding site" evidence="12 16">
    <location>
        <position position="261"/>
    </location>
    <ligand>
        <name>substrate</name>
    </ligand>
</feature>
<dbReference type="Pfam" id="PF00815">
    <property type="entry name" value="Histidinol_dh"/>
    <property type="match status" value="1"/>
</dbReference>
<dbReference type="eggNOG" id="COG0141">
    <property type="taxonomic scope" value="Bacteria"/>
</dbReference>
<dbReference type="PROSITE" id="PS00611">
    <property type="entry name" value="HISOL_DEHYDROGENASE"/>
    <property type="match status" value="1"/>
</dbReference>
<feature type="binding site" evidence="12 17">
    <location>
        <position position="261"/>
    </location>
    <ligand>
        <name>Zn(2+)</name>
        <dbReference type="ChEBI" id="CHEBI:29105"/>
    </ligand>
</feature>
<dbReference type="PRINTS" id="PR00083">
    <property type="entry name" value="HOLDHDRGNASE"/>
</dbReference>
<feature type="binding site" evidence="12 16">
    <location>
        <position position="258"/>
    </location>
    <ligand>
        <name>substrate</name>
    </ligand>
</feature>
<dbReference type="GO" id="GO:0008270">
    <property type="term" value="F:zinc ion binding"/>
    <property type="evidence" value="ECO:0007669"/>
    <property type="project" value="UniProtKB-UniRule"/>
</dbReference>
<feature type="binding site" evidence="12 17">
    <location>
        <position position="418"/>
    </location>
    <ligand>
        <name>Zn(2+)</name>
        <dbReference type="ChEBI" id="CHEBI:29105"/>
    </ligand>
</feature>
<comment type="similarity">
    <text evidence="3 12 13 18">Belongs to the histidinol dehydrogenase family.</text>
</comment>
<feature type="binding site" evidence="12 15">
    <location>
        <position position="212"/>
    </location>
    <ligand>
        <name>NAD(+)</name>
        <dbReference type="ChEBI" id="CHEBI:57540"/>
    </ligand>
</feature>
<protein>
    <recommendedName>
        <fullName evidence="4 12">Histidinol dehydrogenase</fullName>
        <shortName evidence="12">HDH</shortName>
        <ecNumber evidence="4 12">1.1.1.23</ecNumber>
    </recommendedName>
</protein>
<evidence type="ECO:0000256" key="8">
    <source>
        <dbReference type="ARBA" id="ARBA00023002"/>
    </source>
</evidence>
<dbReference type="InterPro" id="IPR012131">
    <property type="entry name" value="Hstdl_DH"/>
</dbReference>
<dbReference type="EMBL" id="NFHB01000007">
    <property type="protein sequence ID" value="OUN02655.1"/>
    <property type="molecule type" value="Genomic_DNA"/>
</dbReference>
<dbReference type="EC" id="1.1.1.23" evidence="4 12"/>
<evidence type="ECO:0000256" key="7">
    <source>
        <dbReference type="ARBA" id="ARBA00022833"/>
    </source>
</evidence>
<dbReference type="HAMAP" id="MF_01024">
    <property type="entry name" value="HisD"/>
    <property type="match status" value="1"/>
</dbReference>
<evidence type="ECO:0000313" key="19">
    <source>
        <dbReference type="EMBL" id="OUN02655.1"/>
    </source>
</evidence>
<evidence type="ECO:0000256" key="1">
    <source>
        <dbReference type="ARBA" id="ARBA00003850"/>
    </source>
</evidence>
<comment type="function">
    <text evidence="1 12">Catalyzes the sequential NAD-dependent oxidations of L-histidinol to L-histidinaldehyde and then to L-histidine.</text>
</comment>
<dbReference type="Proteomes" id="UP000195772">
    <property type="component" value="Unassembled WGS sequence"/>
</dbReference>
<dbReference type="Gene3D" id="1.20.5.1300">
    <property type="match status" value="1"/>
</dbReference>
<dbReference type="FunFam" id="3.40.50.1980:FF:000001">
    <property type="entry name" value="Histidinol dehydrogenase"/>
    <property type="match status" value="1"/>
</dbReference>
<evidence type="ECO:0000256" key="10">
    <source>
        <dbReference type="ARBA" id="ARBA00023102"/>
    </source>
</evidence>
<keyword evidence="7 12" id="KW-0862">Zinc</keyword>
<comment type="catalytic activity">
    <reaction evidence="11 12">
        <text>L-histidinol + 2 NAD(+) + H2O = L-histidine + 2 NADH + 3 H(+)</text>
        <dbReference type="Rhea" id="RHEA:20641"/>
        <dbReference type="ChEBI" id="CHEBI:15377"/>
        <dbReference type="ChEBI" id="CHEBI:15378"/>
        <dbReference type="ChEBI" id="CHEBI:57540"/>
        <dbReference type="ChEBI" id="CHEBI:57595"/>
        <dbReference type="ChEBI" id="CHEBI:57699"/>
        <dbReference type="ChEBI" id="CHEBI:57945"/>
        <dbReference type="EC" id="1.1.1.23"/>
    </reaction>
</comment>
<evidence type="ECO:0000256" key="5">
    <source>
        <dbReference type="ARBA" id="ARBA00022605"/>
    </source>
</evidence>